<dbReference type="EMBL" id="CAJJDN010000084">
    <property type="protein sequence ID" value="CAD8105554.1"/>
    <property type="molecule type" value="Genomic_DNA"/>
</dbReference>
<protein>
    <submittedName>
        <fullName evidence="2">Uncharacterized protein</fullName>
    </submittedName>
</protein>
<evidence type="ECO:0000313" key="2">
    <source>
        <dbReference type="EMBL" id="CAD8105554.1"/>
    </source>
</evidence>
<feature type="signal peptide" evidence="1">
    <location>
        <begin position="1"/>
        <end position="16"/>
    </location>
</feature>
<dbReference type="AlphaFoldDB" id="A0A8S1PRH0"/>
<feature type="chain" id="PRO_5035910478" evidence="1">
    <location>
        <begin position="17"/>
        <end position="95"/>
    </location>
</feature>
<accession>A0A8S1PRH0</accession>
<gene>
    <name evidence="2" type="ORF">PSON_ATCC_30995.1.T0840214</name>
</gene>
<keyword evidence="3" id="KW-1185">Reference proteome</keyword>
<keyword evidence="1" id="KW-0732">Signal</keyword>
<comment type="caution">
    <text evidence="2">The sequence shown here is derived from an EMBL/GenBank/DDBJ whole genome shotgun (WGS) entry which is preliminary data.</text>
</comment>
<reference evidence="2" key="1">
    <citation type="submission" date="2021-01" db="EMBL/GenBank/DDBJ databases">
        <authorList>
            <consortium name="Genoscope - CEA"/>
            <person name="William W."/>
        </authorList>
    </citation>
    <scope>NUCLEOTIDE SEQUENCE</scope>
</reference>
<evidence type="ECO:0000256" key="1">
    <source>
        <dbReference type="SAM" id="SignalP"/>
    </source>
</evidence>
<sequence length="95" mass="11347">MNHWIIFISIIGVVTSNLIEQELKKLQEKQEFQNCEKSCIIKEQKGKEDCLSYFLANVEYYCIKVVNELINDCLYKYCLQKKKKKIKHPNMLKTQ</sequence>
<evidence type="ECO:0000313" key="3">
    <source>
        <dbReference type="Proteomes" id="UP000692954"/>
    </source>
</evidence>
<organism evidence="2 3">
    <name type="scientific">Paramecium sonneborni</name>
    <dbReference type="NCBI Taxonomy" id="65129"/>
    <lineage>
        <taxon>Eukaryota</taxon>
        <taxon>Sar</taxon>
        <taxon>Alveolata</taxon>
        <taxon>Ciliophora</taxon>
        <taxon>Intramacronucleata</taxon>
        <taxon>Oligohymenophorea</taxon>
        <taxon>Peniculida</taxon>
        <taxon>Parameciidae</taxon>
        <taxon>Paramecium</taxon>
    </lineage>
</organism>
<dbReference type="Proteomes" id="UP000692954">
    <property type="component" value="Unassembled WGS sequence"/>
</dbReference>
<proteinExistence type="predicted"/>
<name>A0A8S1PRH0_9CILI</name>